<dbReference type="InterPro" id="IPR051448">
    <property type="entry name" value="CdaR-like_regulators"/>
</dbReference>
<dbReference type="PANTHER" id="PTHR33744:SF1">
    <property type="entry name" value="DNA-BINDING TRANSCRIPTIONAL ACTIVATOR ADER"/>
    <property type="match status" value="1"/>
</dbReference>
<proteinExistence type="predicted"/>
<dbReference type="AlphaFoldDB" id="A0A162EU95"/>
<dbReference type="EMBL" id="LTAO01000005">
    <property type="protein sequence ID" value="KYG33739.1"/>
    <property type="molecule type" value="Genomic_DNA"/>
</dbReference>
<dbReference type="Gene3D" id="1.10.10.2840">
    <property type="entry name" value="PucR C-terminal helix-turn-helix domain"/>
    <property type="match status" value="1"/>
</dbReference>
<dbReference type="PANTHER" id="PTHR33744">
    <property type="entry name" value="CARBOHYDRATE DIACID REGULATOR"/>
    <property type="match status" value="1"/>
</dbReference>
<evidence type="ECO:0008006" key="5">
    <source>
        <dbReference type="Google" id="ProtNLM"/>
    </source>
</evidence>
<dbReference type="InterPro" id="IPR012914">
    <property type="entry name" value="PucR_dom"/>
</dbReference>
<keyword evidence="4" id="KW-1185">Reference proteome</keyword>
<dbReference type="InterPro" id="IPR025736">
    <property type="entry name" value="PucR_C-HTH_dom"/>
</dbReference>
<dbReference type="RefSeq" id="WP_061947796.1">
    <property type="nucleotide sequence ID" value="NZ_LTAO01000005.1"/>
</dbReference>
<gene>
    <name evidence="3" type="ORF">AZF04_16085</name>
</gene>
<name>A0A162EU95_9BACI</name>
<comment type="caution">
    <text evidence="3">The sequence shown here is derived from an EMBL/GenBank/DDBJ whole genome shotgun (WGS) entry which is preliminary data.</text>
</comment>
<dbReference type="Proteomes" id="UP000075806">
    <property type="component" value="Unassembled WGS sequence"/>
</dbReference>
<dbReference type="Pfam" id="PF13556">
    <property type="entry name" value="HTH_30"/>
    <property type="match status" value="1"/>
</dbReference>
<evidence type="ECO:0000259" key="2">
    <source>
        <dbReference type="Pfam" id="PF13556"/>
    </source>
</evidence>
<evidence type="ECO:0000313" key="4">
    <source>
        <dbReference type="Proteomes" id="UP000075806"/>
    </source>
</evidence>
<dbReference type="OrthoDB" id="142218at2"/>
<sequence length="528" mass="62308">MNISDVLKLSNDSNLKLIAGEKGKDRKVETIEVMEVPQPEEWANSGVLVITTFYSVQNDSEEQLRIVKELIQNRAAGLIVKIGKFIKDLSEPIIKLANDHDFPILSLPKEVAYIDILSPLNAQLHMENLKNQDSIKYLKDVQIYMNNWHESVENAVNELAKKLLCSIYIEDEKGRLLYHSNSLVLDGWRDNTLLFSYPSNVQYEEFLKNWSEKVNLKNYFSEVFEQKKHMIIPVYRNQEQLLFIHLVSNRNVVTEYFDTNTIELVKNRILTNMISEYADLQREFFLKEQEWQQFKKKNPTGQFILLYLERSLNEVIYQSTEYSFDYQSLLKKYLKDLLSKITEQKDIYIFQTEKGLFIFLNMTKEMNEPMELKNLVKEIFEQSQLRDMYVAISPIFEKLTDWNDKKFNIVKTLKVGKKIYPNEYIHSYHELGLYEFLIELSSHQPVQIYVKSVLQGLSQSDPVLTETLNMYLKENGNASRAAEKLFVTRRTITYRLQRIKDILGMDLDRAEDIFILQFCLRINHLENI</sequence>
<dbReference type="STRING" id="519424.AZF04_16085"/>
<reference evidence="3" key="1">
    <citation type="submission" date="2016-02" db="EMBL/GenBank/DDBJ databases">
        <title>Genome sequence of Bacillus trypoxylicola KCTC 13244(T).</title>
        <authorList>
            <person name="Jeong H."/>
            <person name="Park S.-H."/>
            <person name="Choi S.-K."/>
        </authorList>
    </citation>
    <scope>NUCLEOTIDE SEQUENCE [LARGE SCALE GENOMIC DNA]</scope>
    <source>
        <strain evidence="3">KCTC 13244</strain>
    </source>
</reference>
<dbReference type="InterPro" id="IPR042070">
    <property type="entry name" value="PucR_C-HTH_sf"/>
</dbReference>
<protein>
    <recommendedName>
        <fullName evidence="5">PucR family transcriptional regulator</fullName>
    </recommendedName>
</protein>
<evidence type="ECO:0000313" key="3">
    <source>
        <dbReference type="EMBL" id="KYG33739.1"/>
    </source>
</evidence>
<dbReference type="Pfam" id="PF07905">
    <property type="entry name" value="PucR"/>
    <property type="match status" value="1"/>
</dbReference>
<feature type="domain" description="Purine catabolism PurC-like" evidence="1">
    <location>
        <begin position="5"/>
        <end position="123"/>
    </location>
</feature>
<evidence type="ECO:0000259" key="1">
    <source>
        <dbReference type="Pfam" id="PF07905"/>
    </source>
</evidence>
<feature type="domain" description="PucR C-terminal helix-turn-helix" evidence="2">
    <location>
        <begin position="464"/>
        <end position="522"/>
    </location>
</feature>
<organism evidence="3 4">
    <name type="scientific">Alkalihalobacillus trypoxylicola</name>
    <dbReference type="NCBI Taxonomy" id="519424"/>
    <lineage>
        <taxon>Bacteria</taxon>
        <taxon>Bacillati</taxon>
        <taxon>Bacillota</taxon>
        <taxon>Bacilli</taxon>
        <taxon>Bacillales</taxon>
        <taxon>Bacillaceae</taxon>
        <taxon>Alkalihalobacillus</taxon>
    </lineage>
</organism>
<accession>A0A162EU95</accession>